<dbReference type="AlphaFoldDB" id="A0A1H9BQU1"/>
<feature type="signal peptide" evidence="1">
    <location>
        <begin position="1"/>
        <end position="27"/>
    </location>
</feature>
<name>A0A1H9BQU1_9BACT</name>
<evidence type="ECO:0000256" key="1">
    <source>
        <dbReference type="SAM" id="SignalP"/>
    </source>
</evidence>
<feature type="domain" description="Secretion system C-terminal sorting" evidence="2">
    <location>
        <begin position="113"/>
        <end position="179"/>
    </location>
</feature>
<gene>
    <name evidence="3" type="ORF">SAMN05444359_103228</name>
</gene>
<keyword evidence="1" id="KW-0732">Signal</keyword>
<reference evidence="4" key="1">
    <citation type="submission" date="2016-10" db="EMBL/GenBank/DDBJ databases">
        <authorList>
            <person name="Varghese N."/>
            <person name="Submissions S."/>
        </authorList>
    </citation>
    <scope>NUCLEOTIDE SEQUENCE [LARGE SCALE GENOMIC DNA]</scope>
    <source>
        <strain evidence="4">DSM 24740</strain>
    </source>
</reference>
<dbReference type="STRING" id="478744.SAMN05444359_103228"/>
<accession>A0A1H9BQU1</accession>
<dbReference type="InterPro" id="IPR026444">
    <property type="entry name" value="Secre_tail"/>
</dbReference>
<feature type="chain" id="PRO_5011675000" evidence="1">
    <location>
        <begin position="28"/>
        <end position="191"/>
    </location>
</feature>
<keyword evidence="4" id="KW-1185">Reference proteome</keyword>
<dbReference type="EMBL" id="FOFB01000003">
    <property type="protein sequence ID" value="SEP91332.1"/>
    <property type="molecule type" value="Genomic_DNA"/>
</dbReference>
<dbReference type="InParanoid" id="A0A1H9BQU1"/>
<dbReference type="OrthoDB" id="1494509at2"/>
<evidence type="ECO:0000313" key="4">
    <source>
        <dbReference type="Proteomes" id="UP000199021"/>
    </source>
</evidence>
<dbReference type="RefSeq" id="WP_090165757.1">
    <property type="nucleotide sequence ID" value="NZ_FOFB01000003.1"/>
</dbReference>
<organism evidence="3 4">
    <name type="scientific">Neolewinella agarilytica</name>
    <dbReference type="NCBI Taxonomy" id="478744"/>
    <lineage>
        <taxon>Bacteria</taxon>
        <taxon>Pseudomonadati</taxon>
        <taxon>Bacteroidota</taxon>
        <taxon>Saprospiria</taxon>
        <taxon>Saprospirales</taxon>
        <taxon>Lewinellaceae</taxon>
        <taxon>Neolewinella</taxon>
    </lineage>
</organism>
<evidence type="ECO:0000313" key="3">
    <source>
        <dbReference type="EMBL" id="SEP91332.1"/>
    </source>
</evidence>
<protein>
    <submittedName>
        <fullName evidence="3">Por secretion system C-terminal sorting domain-containing protein</fullName>
    </submittedName>
</protein>
<sequence>MNNKQLKRAQQLFLACLALLITTTSLSAQLQLERELIGAIAAPVVVSDGGQQQLQVDASFGESMIGYQEGDIIITVGFHQTRTSDVGGPPPGIAVTEEVQADEAAAEISVNAYPNPTVERLTVDLGEYNEKFTQLRIIDVSGRTVKSQVVTGQQSVKFTQLDQLPNANYFLQGIDTDGRSHKLATVMIITY</sequence>
<evidence type="ECO:0000259" key="2">
    <source>
        <dbReference type="Pfam" id="PF18962"/>
    </source>
</evidence>
<dbReference type="NCBIfam" id="TIGR04183">
    <property type="entry name" value="Por_Secre_tail"/>
    <property type="match status" value="1"/>
</dbReference>
<proteinExistence type="predicted"/>
<dbReference type="Proteomes" id="UP000199021">
    <property type="component" value="Unassembled WGS sequence"/>
</dbReference>
<dbReference type="Pfam" id="PF18962">
    <property type="entry name" value="Por_Secre_tail"/>
    <property type="match status" value="1"/>
</dbReference>